<evidence type="ECO:0000313" key="2">
    <source>
        <dbReference type="Proteomes" id="UP000076925"/>
    </source>
</evidence>
<proteinExistence type="predicted"/>
<accession>A0A139XE78</accession>
<dbReference type="RefSeq" id="WP_017745128.1">
    <property type="nucleotide sequence ID" value="NZ_KQ976354.1"/>
</dbReference>
<name>A0A139XE78_9CYAN</name>
<dbReference type="STRING" id="128403.WA1_12780"/>
<keyword evidence="2" id="KW-1185">Reference proteome</keyword>
<dbReference type="AlphaFoldDB" id="A0A139XE78"/>
<dbReference type="Proteomes" id="UP000076925">
    <property type="component" value="Unassembled WGS sequence"/>
</dbReference>
<reference evidence="1 2" key="1">
    <citation type="journal article" date="2013" name="Genome Biol. Evol.">
        <title>Genomes of Stigonematalean cyanobacteria (subsection V) and the evolution of oxygenic photosynthesis from prokaryotes to plastids.</title>
        <authorList>
            <person name="Dagan T."/>
            <person name="Roettger M."/>
            <person name="Stucken K."/>
            <person name="Landan G."/>
            <person name="Koch R."/>
            <person name="Major P."/>
            <person name="Gould S.B."/>
            <person name="Goremykin V.V."/>
            <person name="Rippka R."/>
            <person name="Tandeau de Marsac N."/>
            <person name="Gugger M."/>
            <person name="Lockhart P.J."/>
            <person name="Allen J.F."/>
            <person name="Brune I."/>
            <person name="Maus I."/>
            <person name="Puhler A."/>
            <person name="Martin W.F."/>
        </authorList>
    </citation>
    <scope>NUCLEOTIDE SEQUENCE [LARGE SCALE GENOMIC DNA]</scope>
    <source>
        <strain evidence="1 2">PCC 7110</strain>
    </source>
</reference>
<evidence type="ECO:0000313" key="1">
    <source>
        <dbReference type="EMBL" id="KYC42976.1"/>
    </source>
</evidence>
<dbReference type="OrthoDB" id="467142at2"/>
<gene>
    <name evidence="1" type="ORF">WA1_12780</name>
</gene>
<sequence>MEKEEELLERCQELTPEKQQKIFEFVEALKFESDATAPKSEYTPQTPLAKKLWEIRTRAIASGLTLLNEAEIEQELAERRGGYRES</sequence>
<evidence type="ECO:0008006" key="3">
    <source>
        <dbReference type="Google" id="ProtNLM"/>
    </source>
</evidence>
<organism evidence="1 2">
    <name type="scientific">Scytonema hofmannii PCC 7110</name>
    <dbReference type="NCBI Taxonomy" id="128403"/>
    <lineage>
        <taxon>Bacteria</taxon>
        <taxon>Bacillati</taxon>
        <taxon>Cyanobacteriota</taxon>
        <taxon>Cyanophyceae</taxon>
        <taxon>Nostocales</taxon>
        <taxon>Scytonemataceae</taxon>
        <taxon>Scytonema</taxon>
    </lineage>
</organism>
<comment type="caution">
    <text evidence="1">The sequence shown here is derived from an EMBL/GenBank/DDBJ whole genome shotgun (WGS) entry which is preliminary data.</text>
</comment>
<dbReference type="EMBL" id="ANNX02000016">
    <property type="protein sequence ID" value="KYC42976.1"/>
    <property type="molecule type" value="Genomic_DNA"/>
</dbReference>
<protein>
    <recommendedName>
        <fullName evidence="3">DUF2281 domain-containing protein</fullName>
    </recommendedName>
</protein>